<dbReference type="EC" id="2.7.13.3" evidence="2"/>
<evidence type="ECO:0000256" key="1">
    <source>
        <dbReference type="ARBA" id="ARBA00000085"/>
    </source>
</evidence>
<dbReference type="SUPFAM" id="SSF55785">
    <property type="entry name" value="PYP-like sensor domain (PAS domain)"/>
    <property type="match status" value="1"/>
</dbReference>
<dbReference type="PANTHER" id="PTHR43304:SF1">
    <property type="entry name" value="PAC DOMAIN-CONTAINING PROTEIN"/>
    <property type="match status" value="1"/>
</dbReference>
<dbReference type="InterPro" id="IPR052162">
    <property type="entry name" value="Sensor_kinase/Photoreceptor"/>
</dbReference>
<evidence type="ECO:0000259" key="6">
    <source>
        <dbReference type="PROSITE" id="PS50113"/>
    </source>
</evidence>
<dbReference type="Gene3D" id="3.30.450.20">
    <property type="entry name" value="PAS domain"/>
    <property type="match status" value="1"/>
</dbReference>
<comment type="caution">
    <text evidence="7">The sequence shown here is derived from an EMBL/GenBank/DDBJ whole genome shotgun (WGS) entry which is preliminary data.</text>
</comment>
<name>A0ABQ0JXP4_9BACT</name>
<gene>
    <name evidence="7" type="ORF">BROSI_A2047</name>
</gene>
<proteinExistence type="predicted"/>
<evidence type="ECO:0000256" key="4">
    <source>
        <dbReference type="ARBA" id="ARBA00022679"/>
    </source>
</evidence>
<dbReference type="Proteomes" id="UP000032309">
    <property type="component" value="Unassembled WGS sequence"/>
</dbReference>
<sequence length="150" mass="17455">MNFFEEHYHSIFKRISSFAYDFRVESNGNLICECVTDTFVHVTGYTFEEVNVYGYWLSLVYPNDAPILAKQLDCLLSGQSNVSEFRIITKSDEIRWLRNYAHPAWGEAQGRVIRIYGTAQDITKQMQHDDRIKESESEYYTSLETANATV</sequence>
<dbReference type="CDD" id="cd00130">
    <property type="entry name" value="PAS"/>
    <property type="match status" value="1"/>
</dbReference>
<keyword evidence="4" id="KW-0808">Transferase</keyword>
<dbReference type="EMBL" id="BAFN01000001">
    <property type="protein sequence ID" value="GAN33522.1"/>
    <property type="molecule type" value="Genomic_DNA"/>
</dbReference>
<evidence type="ECO:0000313" key="8">
    <source>
        <dbReference type="Proteomes" id="UP000032309"/>
    </source>
</evidence>
<dbReference type="InterPro" id="IPR013655">
    <property type="entry name" value="PAS_fold_3"/>
</dbReference>
<dbReference type="RefSeq" id="WP_052563558.1">
    <property type="nucleotide sequence ID" value="NZ_BAFN01000001.1"/>
</dbReference>
<dbReference type="InterPro" id="IPR035965">
    <property type="entry name" value="PAS-like_dom_sf"/>
</dbReference>
<dbReference type="InterPro" id="IPR000700">
    <property type="entry name" value="PAS-assoc_C"/>
</dbReference>
<evidence type="ECO:0000256" key="2">
    <source>
        <dbReference type="ARBA" id="ARBA00012438"/>
    </source>
</evidence>
<feature type="domain" description="PAC" evidence="6">
    <location>
        <begin position="81"/>
        <end position="134"/>
    </location>
</feature>
<protein>
    <recommendedName>
        <fullName evidence="2">histidine kinase</fullName>
        <ecNumber evidence="2">2.7.13.3</ecNumber>
    </recommendedName>
</protein>
<comment type="catalytic activity">
    <reaction evidence="1">
        <text>ATP + protein L-histidine = ADP + protein N-phospho-L-histidine.</text>
        <dbReference type="EC" id="2.7.13.3"/>
    </reaction>
</comment>
<dbReference type="PROSITE" id="PS50113">
    <property type="entry name" value="PAC"/>
    <property type="match status" value="1"/>
</dbReference>
<reference evidence="8" key="1">
    <citation type="journal article" date="2015" name="Genome Announc.">
        <title>Draft Genome Sequence of an Anaerobic Ammonium-Oxidizing Bacterium, "Candidatus Brocadia sinica".</title>
        <authorList>
            <person name="Oshiki M."/>
            <person name="Shinyako-Hata K."/>
            <person name="Satoh H."/>
            <person name="Okabe S."/>
        </authorList>
    </citation>
    <scope>NUCLEOTIDE SEQUENCE [LARGE SCALE GENOMIC DNA]</scope>
    <source>
        <strain evidence="8">JPN1</strain>
    </source>
</reference>
<evidence type="ECO:0000313" key="7">
    <source>
        <dbReference type="EMBL" id="GAN33522.1"/>
    </source>
</evidence>
<organism evidence="7 8">
    <name type="scientific">Candidatus Brocadia sinica JPN1</name>
    <dbReference type="NCBI Taxonomy" id="1197129"/>
    <lineage>
        <taxon>Bacteria</taxon>
        <taxon>Pseudomonadati</taxon>
        <taxon>Planctomycetota</taxon>
        <taxon>Candidatus Brocadiia</taxon>
        <taxon>Candidatus Brocadiales</taxon>
        <taxon>Candidatus Brocadiaceae</taxon>
        <taxon>Candidatus Brocadia</taxon>
    </lineage>
</organism>
<keyword evidence="8" id="KW-1185">Reference proteome</keyword>
<evidence type="ECO:0000256" key="5">
    <source>
        <dbReference type="ARBA" id="ARBA00022777"/>
    </source>
</evidence>
<evidence type="ECO:0000256" key="3">
    <source>
        <dbReference type="ARBA" id="ARBA00022553"/>
    </source>
</evidence>
<dbReference type="Pfam" id="PF08447">
    <property type="entry name" value="PAS_3"/>
    <property type="match status" value="1"/>
</dbReference>
<dbReference type="PANTHER" id="PTHR43304">
    <property type="entry name" value="PHYTOCHROME-LIKE PROTEIN CPH1"/>
    <property type="match status" value="1"/>
</dbReference>
<accession>A0ABQ0JXP4</accession>
<dbReference type="InterPro" id="IPR000014">
    <property type="entry name" value="PAS"/>
</dbReference>
<keyword evidence="3" id="KW-0597">Phosphoprotein</keyword>
<keyword evidence="5" id="KW-0418">Kinase</keyword>